<dbReference type="InterPro" id="IPR004443">
    <property type="entry name" value="YjeF_N_dom"/>
</dbReference>
<feature type="binding site" evidence="12">
    <location>
        <begin position="463"/>
        <end position="467"/>
    </location>
    <ligand>
        <name>AMP</name>
        <dbReference type="ChEBI" id="CHEBI:456215"/>
    </ligand>
</feature>
<evidence type="ECO:0000313" key="16">
    <source>
        <dbReference type="Proteomes" id="UP000000492"/>
    </source>
</evidence>
<dbReference type="GO" id="GO:0052855">
    <property type="term" value="F:ADP-dependent NAD(P)H-hydrate dehydratase activity"/>
    <property type="evidence" value="ECO:0007669"/>
    <property type="project" value="UniProtKB-UniRule"/>
</dbReference>
<evidence type="ECO:0000256" key="8">
    <source>
        <dbReference type="ARBA" id="ARBA00023239"/>
    </source>
</evidence>
<feature type="domain" description="YjeF N-terminal" evidence="14">
    <location>
        <begin position="10"/>
        <end position="240"/>
    </location>
</feature>
<dbReference type="Gene3D" id="3.40.1190.20">
    <property type="match status" value="1"/>
</dbReference>
<dbReference type="EC" id="4.2.1.136" evidence="12"/>
<gene>
    <name evidence="12" type="primary">nnrD</name>
    <name evidence="15" type="ordered locus">CRES_1613</name>
</gene>
<keyword evidence="4 12" id="KW-0547">Nucleotide-binding</keyword>
<dbReference type="InterPro" id="IPR000631">
    <property type="entry name" value="CARKD"/>
</dbReference>
<comment type="similarity">
    <text evidence="2">In the N-terminal section; belongs to the NnrE/AIBP family.</text>
</comment>
<dbReference type="Pfam" id="PF03853">
    <property type="entry name" value="YjeF_N"/>
    <property type="match status" value="1"/>
</dbReference>
<dbReference type="InterPro" id="IPR029056">
    <property type="entry name" value="Ribokinase-like"/>
</dbReference>
<dbReference type="SUPFAM" id="SSF53613">
    <property type="entry name" value="Ribokinase-like"/>
    <property type="match status" value="1"/>
</dbReference>
<evidence type="ECO:0000256" key="5">
    <source>
        <dbReference type="ARBA" id="ARBA00022840"/>
    </source>
</evidence>
<evidence type="ECO:0000256" key="6">
    <source>
        <dbReference type="ARBA" id="ARBA00022857"/>
    </source>
</evidence>
<dbReference type="GO" id="GO:0046496">
    <property type="term" value="P:nicotinamide nucleotide metabolic process"/>
    <property type="evidence" value="ECO:0007669"/>
    <property type="project" value="UniProtKB-UniRule"/>
</dbReference>
<dbReference type="SUPFAM" id="SSF64153">
    <property type="entry name" value="YjeF N-terminal domain-like"/>
    <property type="match status" value="1"/>
</dbReference>
<name>F8E0H6_CORRG</name>
<feature type="binding site" evidence="12">
    <location>
        <position position="313"/>
    </location>
    <ligand>
        <name>(6S)-NADPHX</name>
        <dbReference type="ChEBI" id="CHEBI:64076"/>
    </ligand>
</feature>
<dbReference type="STRING" id="662755.CRES_1613"/>
<keyword evidence="6 12" id="KW-0521">NADP</keyword>
<dbReference type="PROSITE" id="PS51385">
    <property type="entry name" value="YJEF_N"/>
    <property type="match status" value="1"/>
</dbReference>
<evidence type="ECO:0000256" key="4">
    <source>
        <dbReference type="ARBA" id="ARBA00022741"/>
    </source>
</evidence>
<comment type="catalytic activity">
    <reaction evidence="11 12">
        <text>(6S)-NADPHX + ADP = AMP + phosphate + NADPH + H(+)</text>
        <dbReference type="Rhea" id="RHEA:32235"/>
        <dbReference type="ChEBI" id="CHEBI:15378"/>
        <dbReference type="ChEBI" id="CHEBI:43474"/>
        <dbReference type="ChEBI" id="CHEBI:57783"/>
        <dbReference type="ChEBI" id="CHEBI:64076"/>
        <dbReference type="ChEBI" id="CHEBI:456215"/>
        <dbReference type="ChEBI" id="CHEBI:456216"/>
        <dbReference type="EC" id="4.2.1.136"/>
    </reaction>
</comment>
<dbReference type="PANTHER" id="PTHR12592:SF0">
    <property type="entry name" value="ATP-DEPENDENT (S)-NAD(P)H-HYDRATE DEHYDRATASE"/>
    <property type="match status" value="1"/>
</dbReference>
<comment type="similarity">
    <text evidence="12">Belongs to the NnrD/CARKD family.</text>
</comment>
<evidence type="ECO:0000259" key="14">
    <source>
        <dbReference type="PROSITE" id="PS51385"/>
    </source>
</evidence>
<accession>F8E0H6</accession>
<dbReference type="Pfam" id="PF01256">
    <property type="entry name" value="Carb_kinase"/>
    <property type="match status" value="1"/>
</dbReference>
<comment type="cofactor">
    <cofactor evidence="1">
        <name>K(+)</name>
        <dbReference type="ChEBI" id="CHEBI:29103"/>
    </cofactor>
</comment>
<feature type="binding site" evidence="12">
    <location>
        <position position="426"/>
    </location>
    <ligand>
        <name>(6S)-NADPHX</name>
        <dbReference type="ChEBI" id="CHEBI:64076"/>
    </ligand>
</feature>
<dbReference type="eggNOG" id="COG0062">
    <property type="taxonomic scope" value="Bacteria"/>
</dbReference>
<dbReference type="GO" id="GO:0005524">
    <property type="term" value="F:ATP binding"/>
    <property type="evidence" value="ECO:0007669"/>
    <property type="project" value="UniProtKB-KW"/>
</dbReference>
<evidence type="ECO:0000256" key="3">
    <source>
        <dbReference type="ARBA" id="ARBA00009524"/>
    </source>
</evidence>
<evidence type="ECO:0000256" key="10">
    <source>
        <dbReference type="ARBA" id="ARBA00048238"/>
    </source>
</evidence>
<protein>
    <recommendedName>
        <fullName evidence="12">ADP-dependent (S)-NAD(P)H-hydrate dehydratase</fullName>
        <ecNumber evidence="12">4.2.1.136</ecNumber>
    </recommendedName>
    <alternativeName>
        <fullName evidence="12">ADP-dependent NAD(P)HX dehydratase</fullName>
    </alternativeName>
</protein>
<comment type="catalytic activity">
    <reaction evidence="10 12">
        <text>(6S)-NADHX + ADP = AMP + phosphate + NADH + H(+)</text>
        <dbReference type="Rhea" id="RHEA:32223"/>
        <dbReference type="ChEBI" id="CHEBI:15378"/>
        <dbReference type="ChEBI" id="CHEBI:43474"/>
        <dbReference type="ChEBI" id="CHEBI:57945"/>
        <dbReference type="ChEBI" id="CHEBI:64074"/>
        <dbReference type="ChEBI" id="CHEBI:456215"/>
        <dbReference type="ChEBI" id="CHEBI:456216"/>
        <dbReference type="EC" id="4.2.1.136"/>
    </reaction>
</comment>
<dbReference type="PROSITE" id="PS51383">
    <property type="entry name" value="YJEF_C_3"/>
    <property type="match status" value="1"/>
</dbReference>
<dbReference type="Proteomes" id="UP000000492">
    <property type="component" value="Chromosome"/>
</dbReference>
<dbReference type="InterPro" id="IPR036652">
    <property type="entry name" value="YjeF_N_dom_sf"/>
</dbReference>
<dbReference type="HAMAP" id="MF_01965">
    <property type="entry name" value="NADHX_dehydratase"/>
    <property type="match status" value="1"/>
</dbReference>
<dbReference type="CDD" id="cd01171">
    <property type="entry name" value="YXKO-related"/>
    <property type="match status" value="1"/>
</dbReference>
<dbReference type="GO" id="GO:0052856">
    <property type="term" value="F:NAD(P)HX epimerase activity"/>
    <property type="evidence" value="ECO:0007669"/>
    <property type="project" value="TreeGrafter"/>
</dbReference>
<keyword evidence="16" id="KW-1185">Reference proteome</keyword>
<comment type="function">
    <text evidence="9">Bifunctional enzyme that catalyzes the epimerization of the S- and R-forms of NAD(P)HX and the dehydration of the S-form of NAD(P)HX at the expense of ADP, which is converted to AMP. This allows the repair of both epimers of NAD(P)HX, a damaged form of NAD(P)H that is a result of enzymatic or heat-dependent hydration.</text>
</comment>
<dbReference type="OrthoDB" id="9806925at2"/>
<dbReference type="KEGG" id="crd:CRES_1613"/>
<sequence>MFPLFSAEQIRSAEKTLLDQQTSPDELMRLAAGHVAQIAREMLPAPGSEALQGVWDEGTQRAIVLLVGPGGNGGDSLYAGAELLKMGYRVQAYAVAAGRRVKESAKKAYDSAGGQWVEELPIGPEAALVIDGIAGLGSARALPEDVAEFLADARSFRVPVLAIDVPSGVNADTGETPADVTVHARGFEPADSLWAIQRVPAHVKATTTITFGGLRHAHALSAWCGKVVLVDLELPTEGQPAPLKLCDELWKVSDDIPRYFEPIAKIEVRGQQGSSGVPISTGLPFAAEPGPLDHKYTGGVVGICAGSEAYPGAGIFAAVAATRATSEAVRLFSPPHQVVHFTPEALLTAASLTDSLPPTPTSSSPHALVIGPGRGTGDVQARELQAALGSTLPLVLDADALTLLAEREELMQAVRSRKAFTLLTPHAGEFARIAPADIPDPGSDPMRATRALAKTLNCSVLLKGRSSVLASPSTVAIVNAGSSWAATPGSGDVLAGVLGAYVARATKAIKDTEEYFPALAEAKRTDRTPRGSAAQDASEFDAHIFAEHILAGLHVHAVAAKHAATATYPTFNGENLGIASAQSTGAPKDGAHTGSQARFPAELRSGEAPATALGIAYAVSSATAALTHSTN</sequence>
<feature type="binding site" evidence="12">
    <location>
        <position position="492"/>
    </location>
    <ligand>
        <name>(6S)-NADPHX</name>
        <dbReference type="ChEBI" id="CHEBI:64076"/>
    </ligand>
</feature>
<evidence type="ECO:0000256" key="9">
    <source>
        <dbReference type="ARBA" id="ARBA00025153"/>
    </source>
</evidence>
<dbReference type="Gene3D" id="3.40.50.10260">
    <property type="entry name" value="YjeF N-terminal domain"/>
    <property type="match status" value="1"/>
</dbReference>
<evidence type="ECO:0000256" key="11">
    <source>
        <dbReference type="ARBA" id="ARBA00049209"/>
    </source>
</evidence>
<feature type="binding site" evidence="12">
    <location>
        <position position="373"/>
    </location>
    <ligand>
        <name>(6S)-NADPHX</name>
        <dbReference type="ChEBI" id="CHEBI:64076"/>
    </ligand>
</feature>
<evidence type="ECO:0000313" key="15">
    <source>
        <dbReference type="EMBL" id="AEI09966.1"/>
    </source>
</evidence>
<keyword evidence="8 12" id="KW-0456">Lyase</keyword>
<dbReference type="EMBL" id="CP002857">
    <property type="protein sequence ID" value="AEI09966.1"/>
    <property type="molecule type" value="Genomic_DNA"/>
</dbReference>
<keyword evidence="5 12" id="KW-0067">ATP-binding</keyword>
<evidence type="ECO:0000256" key="7">
    <source>
        <dbReference type="ARBA" id="ARBA00023027"/>
    </source>
</evidence>
<organism evidence="15 16">
    <name type="scientific">Corynebacterium resistens (strain DSM 45100 / JCM 12819 / GTC 2026 / SICGH 158)</name>
    <dbReference type="NCBI Taxonomy" id="662755"/>
    <lineage>
        <taxon>Bacteria</taxon>
        <taxon>Bacillati</taxon>
        <taxon>Actinomycetota</taxon>
        <taxon>Actinomycetes</taxon>
        <taxon>Mycobacteriales</taxon>
        <taxon>Corynebacteriaceae</taxon>
        <taxon>Corynebacterium</taxon>
    </lineage>
</organism>
<dbReference type="eggNOG" id="COG0063">
    <property type="taxonomic scope" value="Bacteria"/>
</dbReference>
<evidence type="ECO:0000259" key="13">
    <source>
        <dbReference type="PROSITE" id="PS51383"/>
    </source>
</evidence>
<dbReference type="AlphaFoldDB" id="F8E0H6"/>
<evidence type="ECO:0000256" key="1">
    <source>
        <dbReference type="ARBA" id="ARBA00001958"/>
    </source>
</evidence>
<comment type="cofactor">
    <cofactor evidence="12">
        <name>Mg(2+)</name>
        <dbReference type="ChEBI" id="CHEBI:18420"/>
    </cofactor>
</comment>
<feature type="domain" description="YjeF C-terminal" evidence="13">
    <location>
        <begin position="278"/>
        <end position="626"/>
    </location>
</feature>
<comment type="similarity">
    <text evidence="3">In the C-terminal section; belongs to the NnrD/CARKD family.</text>
</comment>
<dbReference type="RefSeq" id="WP_013888954.1">
    <property type="nucleotide sequence ID" value="NC_015673.1"/>
</dbReference>
<dbReference type="GO" id="GO:0110051">
    <property type="term" value="P:metabolite repair"/>
    <property type="evidence" value="ECO:0007669"/>
    <property type="project" value="TreeGrafter"/>
</dbReference>
<evidence type="ECO:0000256" key="2">
    <source>
        <dbReference type="ARBA" id="ARBA00006001"/>
    </source>
</evidence>
<keyword evidence="7 12" id="KW-0520">NAD</keyword>
<evidence type="ECO:0000256" key="12">
    <source>
        <dbReference type="HAMAP-Rule" id="MF_01965"/>
    </source>
</evidence>
<proteinExistence type="inferred from homology"/>
<comment type="function">
    <text evidence="12">Catalyzes the dehydration of the S-form of NAD(P)HX at the expense of ADP, which is converted to AMP. Together with NAD(P)HX epimerase, which catalyzes the epimerization of the S- and R-forms, the enzyme allows the repair of both epimers of NAD(P)HX, a damaged form of NAD(P)H that is a result of enzymatic or heat-dependent hydration.</text>
</comment>
<reference evidence="15 16" key="1">
    <citation type="journal article" date="2012" name="BMC Genomics">
        <title>Complete genome sequence, lifestyle, and multi-drug resistance of the human pathogen Corynebacterium resistens DSM 45100 isolated from blood samples of a leukemia patient.</title>
        <authorList>
            <person name="Schroder J."/>
            <person name="Maus I."/>
            <person name="Meyer K."/>
            <person name="Wordemann S."/>
            <person name="Blom J."/>
            <person name="Jaenicke S."/>
            <person name="Schneider J."/>
            <person name="Trost E."/>
            <person name="Tauch A."/>
        </authorList>
    </citation>
    <scope>NUCLEOTIDE SEQUENCE [LARGE SCALE GENOMIC DNA]</scope>
    <source>
        <strain evidence="16">DSM 45100 / JCM 12819 / CCUG 50093 / GTC 2026 / SICGH 158</strain>
    </source>
</reference>
<dbReference type="HOGENOM" id="CLU_024853_4_0_11"/>
<comment type="subunit">
    <text evidence="12">Homotetramer.</text>
</comment>
<feature type="binding site" evidence="12">
    <location>
        <position position="491"/>
    </location>
    <ligand>
        <name>AMP</name>
        <dbReference type="ChEBI" id="CHEBI:456215"/>
    </ligand>
</feature>
<dbReference type="PANTHER" id="PTHR12592">
    <property type="entry name" value="ATP-DEPENDENT (S)-NAD(P)H-HYDRATE DEHYDRATASE FAMILY MEMBER"/>
    <property type="match status" value="1"/>
</dbReference>